<feature type="compositionally biased region" description="Basic and acidic residues" evidence="1">
    <location>
        <begin position="175"/>
        <end position="184"/>
    </location>
</feature>
<accession>A0A919KER1</accession>
<evidence type="ECO:0000313" key="2">
    <source>
        <dbReference type="EMBL" id="GHG66475.1"/>
    </source>
</evidence>
<dbReference type="AlphaFoldDB" id="A0A919KER1"/>
<feature type="region of interest" description="Disordered" evidence="1">
    <location>
        <begin position="1"/>
        <end position="28"/>
    </location>
</feature>
<keyword evidence="3" id="KW-1185">Reference proteome</keyword>
<evidence type="ECO:0000256" key="1">
    <source>
        <dbReference type="SAM" id="MobiDB-lite"/>
    </source>
</evidence>
<organism evidence="2 3">
    <name type="scientific">Streptomyces capoamus</name>
    <dbReference type="NCBI Taxonomy" id="68183"/>
    <lineage>
        <taxon>Bacteria</taxon>
        <taxon>Bacillati</taxon>
        <taxon>Actinomycetota</taxon>
        <taxon>Actinomycetes</taxon>
        <taxon>Kitasatosporales</taxon>
        <taxon>Streptomycetaceae</taxon>
        <taxon>Streptomyces</taxon>
    </lineage>
</organism>
<gene>
    <name evidence="2" type="ORF">GCM10018980_58960</name>
</gene>
<protein>
    <submittedName>
        <fullName evidence="2">Uncharacterized protein</fullName>
    </submittedName>
</protein>
<feature type="region of interest" description="Disordered" evidence="1">
    <location>
        <begin position="175"/>
        <end position="196"/>
    </location>
</feature>
<dbReference type="Proteomes" id="UP000619355">
    <property type="component" value="Unassembled WGS sequence"/>
</dbReference>
<name>A0A919KER1_9ACTN</name>
<comment type="caution">
    <text evidence="2">The sequence shown here is derived from an EMBL/GenBank/DDBJ whole genome shotgun (WGS) entry which is preliminary data.</text>
</comment>
<reference evidence="3" key="1">
    <citation type="journal article" date="2019" name="Int. J. Syst. Evol. Microbiol.">
        <title>The Global Catalogue of Microorganisms (GCM) 10K type strain sequencing project: providing services to taxonomists for standard genome sequencing and annotation.</title>
        <authorList>
            <consortium name="The Broad Institute Genomics Platform"/>
            <consortium name="The Broad Institute Genome Sequencing Center for Infectious Disease"/>
            <person name="Wu L."/>
            <person name="Ma J."/>
        </authorList>
    </citation>
    <scope>NUCLEOTIDE SEQUENCE [LARGE SCALE GENOMIC DNA]</scope>
    <source>
        <strain evidence="3">JCM 4253</strain>
    </source>
</reference>
<sequence length="196" mass="19557">MIESAAAASPWGAYASGTASSSTTTGAGTGLPAETVVTAGLVISVTDWLPDEAPPGTNSETVPVTVTASPTATLGAEPVKTNTPSLVAGLSSGVGSWSQKPLDEPYVRVAVTTPGTSATFCPANGEVRVVPWMSWTRTESACAGVGRTSIWLTAAALQTAATVSAARRAEDLLGKGSLRGRDGAPGRGWNGSVPGS</sequence>
<proteinExistence type="predicted"/>
<evidence type="ECO:0000313" key="3">
    <source>
        <dbReference type="Proteomes" id="UP000619355"/>
    </source>
</evidence>
<feature type="compositionally biased region" description="Low complexity" evidence="1">
    <location>
        <begin position="1"/>
        <end position="26"/>
    </location>
</feature>
<dbReference type="EMBL" id="BNBF01000021">
    <property type="protein sequence ID" value="GHG66475.1"/>
    <property type="molecule type" value="Genomic_DNA"/>
</dbReference>